<protein>
    <recommendedName>
        <fullName evidence="3">Mos1 transposase HTH domain-containing protein</fullName>
    </recommendedName>
</protein>
<evidence type="ECO:0000313" key="1">
    <source>
        <dbReference type="EMBL" id="GBN45155.1"/>
    </source>
</evidence>
<evidence type="ECO:0000313" key="2">
    <source>
        <dbReference type="Proteomes" id="UP000499080"/>
    </source>
</evidence>
<organism evidence="1 2">
    <name type="scientific">Araneus ventricosus</name>
    <name type="common">Orbweaver spider</name>
    <name type="synonym">Epeira ventricosa</name>
    <dbReference type="NCBI Taxonomy" id="182803"/>
    <lineage>
        <taxon>Eukaryota</taxon>
        <taxon>Metazoa</taxon>
        <taxon>Ecdysozoa</taxon>
        <taxon>Arthropoda</taxon>
        <taxon>Chelicerata</taxon>
        <taxon>Arachnida</taxon>
        <taxon>Araneae</taxon>
        <taxon>Araneomorphae</taxon>
        <taxon>Entelegynae</taxon>
        <taxon>Araneoidea</taxon>
        <taxon>Araneidae</taxon>
        <taxon>Araneus</taxon>
    </lineage>
</organism>
<comment type="caution">
    <text evidence="1">The sequence shown here is derived from an EMBL/GenBank/DDBJ whole genome shotgun (WGS) entry which is preliminary data.</text>
</comment>
<reference evidence="1 2" key="1">
    <citation type="journal article" date="2019" name="Sci. Rep.">
        <title>Orb-weaving spider Araneus ventricosus genome elucidates the spidroin gene catalogue.</title>
        <authorList>
            <person name="Kono N."/>
            <person name="Nakamura H."/>
            <person name="Ohtoshi R."/>
            <person name="Moran D.A.P."/>
            <person name="Shinohara A."/>
            <person name="Yoshida Y."/>
            <person name="Fujiwara M."/>
            <person name="Mori M."/>
            <person name="Tomita M."/>
            <person name="Arakawa K."/>
        </authorList>
    </citation>
    <scope>NUCLEOTIDE SEQUENCE [LARGE SCALE GENOMIC DNA]</scope>
</reference>
<keyword evidence="2" id="KW-1185">Reference proteome</keyword>
<dbReference type="AlphaFoldDB" id="A0A4Y2NZR4"/>
<dbReference type="EMBL" id="BGPR01010256">
    <property type="protein sequence ID" value="GBN45155.1"/>
    <property type="molecule type" value="Genomic_DNA"/>
</dbReference>
<name>A0A4Y2NZR4_ARAVE</name>
<sequence length="83" mass="9605">MFKEIEHPSDCEIQAVSRCLRARNMKAADIHRHVCEVYDDNAMSESKVENKRNCSKKIWKTSTSNRVLLGYLITDDLVQAFDT</sequence>
<accession>A0A4Y2NZR4</accession>
<dbReference type="Proteomes" id="UP000499080">
    <property type="component" value="Unassembled WGS sequence"/>
</dbReference>
<evidence type="ECO:0008006" key="3">
    <source>
        <dbReference type="Google" id="ProtNLM"/>
    </source>
</evidence>
<proteinExistence type="predicted"/>
<gene>
    <name evidence="1" type="ORF">AVEN_137169_1</name>
</gene>